<evidence type="ECO:0000256" key="7">
    <source>
        <dbReference type="RuleBase" id="RU004326"/>
    </source>
</evidence>
<dbReference type="InterPro" id="IPR016066">
    <property type="entry name" value="A-D-PHexomutase_CS"/>
</dbReference>
<dbReference type="Pfam" id="PF02880">
    <property type="entry name" value="PGM_PMM_III"/>
    <property type="match status" value="1"/>
</dbReference>
<evidence type="ECO:0000256" key="2">
    <source>
        <dbReference type="ARBA" id="ARBA00010231"/>
    </source>
</evidence>
<reference evidence="13 14" key="1">
    <citation type="journal article" date="2009" name="Appl. Environ. Microbiol.">
        <title>Community genomic and proteomic analyses of chemoautotrophic iron-oxidizing "Leptospirillum rubarum" (Group II) and "Leptospirillum ferrodiazotrophum" (Group III) bacteria in acid mine drainage biofilms.</title>
        <authorList>
            <person name="Goltsman D.S."/>
            <person name="Denef V.J."/>
            <person name="Singer S.W."/>
            <person name="VerBerkmoes N.C."/>
            <person name="Lefsrud M."/>
            <person name="Mueller R.S."/>
            <person name="Dick G.J."/>
            <person name="Sun C.L."/>
            <person name="Wheeler K.E."/>
            <person name="Zemla A."/>
            <person name="Baker B.J."/>
            <person name="Hauser L."/>
            <person name="Land M."/>
            <person name="Shah M.B."/>
            <person name="Thelen M.P."/>
            <person name="Hettich R.L."/>
            <person name="Banfield J.F."/>
        </authorList>
    </citation>
    <scope>NUCLEOTIDE SEQUENCE [LARGE SCALE GENOMIC DNA]</scope>
</reference>
<dbReference type="InterPro" id="IPR005844">
    <property type="entry name" value="A-D-PHexomutase_a/b/a-I"/>
</dbReference>
<dbReference type="Proteomes" id="UP000009374">
    <property type="component" value="Unassembled WGS sequence"/>
</dbReference>
<dbReference type="SUPFAM" id="SSF55957">
    <property type="entry name" value="Phosphoglucomutase, C-terminal domain"/>
    <property type="match status" value="1"/>
</dbReference>
<dbReference type="InterPro" id="IPR005845">
    <property type="entry name" value="A-D-PHexomutase_a/b/a-II"/>
</dbReference>
<dbReference type="InterPro" id="IPR005841">
    <property type="entry name" value="Alpha-D-phosphohexomutase_SF"/>
</dbReference>
<keyword evidence="6" id="KW-0413">Isomerase</keyword>
<dbReference type="PANTHER" id="PTHR45745:SF1">
    <property type="entry name" value="PHOSPHOGLUCOMUTASE 2B-RELATED"/>
    <property type="match status" value="1"/>
</dbReference>
<dbReference type="CDD" id="cd05801">
    <property type="entry name" value="PGM_like3"/>
    <property type="match status" value="1"/>
</dbReference>
<dbReference type="Gene3D" id="3.30.310.50">
    <property type="entry name" value="Alpha-D-phosphohexomutase, C-terminal domain"/>
    <property type="match status" value="1"/>
</dbReference>
<name>C6I111_9BACT</name>
<dbReference type="SUPFAM" id="SSF53738">
    <property type="entry name" value="Phosphoglucomutase, first 3 domains"/>
    <property type="match status" value="3"/>
</dbReference>
<keyword evidence="14" id="KW-1185">Reference proteome</keyword>
<evidence type="ECO:0000259" key="12">
    <source>
        <dbReference type="Pfam" id="PF02880"/>
    </source>
</evidence>
<evidence type="ECO:0000256" key="8">
    <source>
        <dbReference type="SAM" id="MobiDB-lite"/>
    </source>
</evidence>
<feature type="compositionally biased region" description="Polar residues" evidence="8">
    <location>
        <begin position="41"/>
        <end position="51"/>
    </location>
</feature>
<evidence type="ECO:0000256" key="4">
    <source>
        <dbReference type="ARBA" id="ARBA00022723"/>
    </source>
</evidence>
<evidence type="ECO:0000256" key="6">
    <source>
        <dbReference type="ARBA" id="ARBA00023235"/>
    </source>
</evidence>
<dbReference type="GO" id="GO:0000287">
    <property type="term" value="F:magnesium ion binding"/>
    <property type="evidence" value="ECO:0007669"/>
    <property type="project" value="InterPro"/>
</dbReference>
<evidence type="ECO:0000256" key="5">
    <source>
        <dbReference type="ARBA" id="ARBA00022842"/>
    </source>
</evidence>
<organism evidence="13 14">
    <name type="scientific">Leptospirillum ferrodiazotrophum</name>
    <dbReference type="NCBI Taxonomy" id="412449"/>
    <lineage>
        <taxon>Bacteria</taxon>
        <taxon>Pseudomonadati</taxon>
        <taxon>Nitrospirota</taxon>
        <taxon>Nitrospiria</taxon>
        <taxon>Nitrospirales</taxon>
        <taxon>Nitrospiraceae</taxon>
        <taxon>Leptospirillum</taxon>
    </lineage>
</organism>
<dbReference type="InterPro" id="IPR005843">
    <property type="entry name" value="A-D-PHexomutase_C"/>
</dbReference>
<dbReference type="InterPro" id="IPR036900">
    <property type="entry name" value="A-D-PHexomutase_C_sf"/>
</dbReference>
<gene>
    <name evidence="13" type="ORF">UBAL3_96150004</name>
</gene>
<dbReference type="Pfam" id="PF00408">
    <property type="entry name" value="PGM_PMM_IV"/>
    <property type="match status" value="1"/>
</dbReference>
<dbReference type="PROSITE" id="PS00710">
    <property type="entry name" value="PGM_PMM"/>
    <property type="match status" value="1"/>
</dbReference>
<accession>C6I111</accession>
<evidence type="ECO:0000256" key="3">
    <source>
        <dbReference type="ARBA" id="ARBA00022553"/>
    </source>
</evidence>
<comment type="similarity">
    <text evidence="2 7">Belongs to the phosphohexose mutase family.</text>
</comment>
<dbReference type="PANTHER" id="PTHR45745">
    <property type="entry name" value="PHOSPHOMANNOMUTASE 45A"/>
    <property type="match status" value="1"/>
</dbReference>
<dbReference type="InterPro" id="IPR005846">
    <property type="entry name" value="A-D-PHexomutase_a/b/a-III"/>
</dbReference>
<dbReference type="NCBIfam" id="TIGR01132">
    <property type="entry name" value="pgm"/>
    <property type="match status" value="1"/>
</dbReference>
<keyword evidence="5 7" id="KW-0460">Magnesium</keyword>
<feature type="region of interest" description="Disordered" evidence="8">
    <location>
        <begin position="28"/>
        <end position="51"/>
    </location>
</feature>
<keyword evidence="3" id="KW-0597">Phosphoprotein</keyword>
<evidence type="ECO:0000313" key="13">
    <source>
        <dbReference type="EMBL" id="EES51439.1"/>
    </source>
</evidence>
<dbReference type="Pfam" id="PF02878">
    <property type="entry name" value="PGM_PMM_I"/>
    <property type="match status" value="1"/>
</dbReference>
<sequence>MPVSPLAGHPLPPGQVVDLGRLIAAYTDRHPDPSDPAQRVSFGTSGHRGSSLTASFNEDHILAITEAICRLRKEQGIDGPLFVGCDTHGLSRPAFVSALSVLAAHGVATVISQNDEPVPTPAISHAILTHNRPPGGTSPPHQADGIVITPSHNPPDDGGFKYNPPTGGPADPALTRAIETLANRLIAEKLAGVRRIPFETALRAPCVSRRDFLSAYVDDLRNMIDFEAIAGSGIRIGIDPLGGASVHYWGRIAERYRLNLTVVRETVDPTFGFMPVDHDGKVRMDPSSPYAMAGLLTMASRFDISAACDPDSDRHGIVSPSAGLMNPNHYLAVLVSYLFSHRPGWSPSARVGKTLVSSRMIDRVAHALGRELVEVPVGFKWFVEGLLDGSLGFGGEESAGASFLRRDGTVWTTDKDGIVPSLCAAEMTAVKGKEPGVAYRELEDRFGPFHYRRVDAPADRAKKAAVGSVDPRALTVTQVGGDPVVRILSAAPGNGAPIGGLKVETEFGWFAVRPSGTEEIVKIYAESQKSPAHLELIVDSASAFMEEITKKAPRP</sequence>
<evidence type="ECO:0000259" key="9">
    <source>
        <dbReference type="Pfam" id="PF00408"/>
    </source>
</evidence>
<evidence type="ECO:0000259" key="10">
    <source>
        <dbReference type="Pfam" id="PF02878"/>
    </source>
</evidence>
<dbReference type="GO" id="GO:0005975">
    <property type="term" value="P:carbohydrate metabolic process"/>
    <property type="evidence" value="ECO:0007669"/>
    <property type="project" value="InterPro"/>
</dbReference>
<protein>
    <submittedName>
        <fullName evidence="13">Phosphoglucomutase, alpha-D-glucose phosphate-specific</fullName>
    </submittedName>
</protein>
<feature type="domain" description="Alpha-D-phosphohexomutase alpha/beta/alpha" evidence="11">
    <location>
        <begin position="215"/>
        <end position="319"/>
    </location>
</feature>
<keyword evidence="4 7" id="KW-0479">Metal-binding</keyword>
<dbReference type="InterPro" id="IPR016055">
    <property type="entry name" value="A-D-PHexomutase_a/b/a-I/II/III"/>
</dbReference>
<proteinExistence type="inferred from homology"/>
<dbReference type="Gene3D" id="3.40.120.10">
    <property type="entry name" value="Alpha-D-Glucose-1,6-Bisphosphate, subunit A, domain 3"/>
    <property type="match status" value="3"/>
</dbReference>
<dbReference type="EMBL" id="GG693890">
    <property type="protein sequence ID" value="EES51439.1"/>
    <property type="molecule type" value="Genomic_DNA"/>
</dbReference>
<feature type="domain" description="Alpha-D-phosphohexomutase alpha/beta/alpha" evidence="12">
    <location>
        <begin position="326"/>
        <end position="443"/>
    </location>
</feature>
<comment type="cofactor">
    <cofactor evidence="1">
        <name>Mg(2+)</name>
        <dbReference type="ChEBI" id="CHEBI:18420"/>
    </cofactor>
</comment>
<dbReference type="GO" id="GO:0006166">
    <property type="term" value="P:purine ribonucleoside salvage"/>
    <property type="evidence" value="ECO:0007669"/>
    <property type="project" value="TreeGrafter"/>
</dbReference>
<dbReference type="PRINTS" id="PR00509">
    <property type="entry name" value="PGMPMM"/>
</dbReference>
<dbReference type="GO" id="GO:0008973">
    <property type="term" value="F:phosphopentomutase activity"/>
    <property type="evidence" value="ECO:0007669"/>
    <property type="project" value="TreeGrafter"/>
</dbReference>
<feature type="domain" description="Alpha-D-phosphohexomutase alpha/beta/alpha" evidence="10">
    <location>
        <begin position="40"/>
        <end position="184"/>
    </location>
</feature>
<evidence type="ECO:0000313" key="14">
    <source>
        <dbReference type="Proteomes" id="UP000009374"/>
    </source>
</evidence>
<evidence type="ECO:0000256" key="1">
    <source>
        <dbReference type="ARBA" id="ARBA00001946"/>
    </source>
</evidence>
<dbReference type="GO" id="GO:0004614">
    <property type="term" value="F:phosphoglucomutase activity"/>
    <property type="evidence" value="ECO:0007669"/>
    <property type="project" value="InterPro"/>
</dbReference>
<feature type="domain" description="Alpha-D-phosphohexomutase C-terminal" evidence="9">
    <location>
        <begin position="494"/>
        <end position="539"/>
    </location>
</feature>
<dbReference type="AlphaFoldDB" id="C6I111"/>
<evidence type="ECO:0000259" key="11">
    <source>
        <dbReference type="Pfam" id="PF02879"/>
    </source>
</evidence>
<dbReference type="InterPro" id="IPR005852">
    <property type="entry name" value="PGM_a-D-Glc-sp"/>
</dbReference>
<dbReference type="Pfam" id="PF02879">
    <property type="entry name" value="PGM_PMM_II"/>
    <property type="match status" value="1"/>
</dbReference>